<accession>A0A4Q7S2Q2</accession>
<dbReference type="InterPro" id="IPR036388">
    <property type="entry name" value="WH-like_DNA-bd_sf"/>
</dbReference>
<dbReference type="InterPro" id="IPR050471">
    <property type="entry name" value="AB_hydrolase"/>
</dbReference>
<dbReference type="InterPro" id="IPR000792">
    <property type="entry name" value="Tscrpt_reg_LuxR_C"/>
</dbReference>
<gene>
    <name evidence="3" type="ORF">EV147_2675</name>
</gene>
<dbReference type="PROSITE" id="PS00622">
    <property type="entry name" value="HTH_LUXR_1"/>
    <property type="match status" value="1"/>
</dbReference>
<protein>
    <submittedName>
        <fullName evidence="3">DNA-binding NarL/FixJ family response regulator</fullName>
    </submittedName>
</protein>
<proteinExistence type="predicted"/>
<dbReference type="PANTHER" id="PTHR43433">
    <property type="entry name" value="HYDROLASE, ALPHA/BETA FOLD FAMILY PROTEIN"/>
    <property type="match status" value="1"/>
</dbReference>
<dbReference type="PANTHER" id="PTHR43433:SF8">
    <property type="entry name" value="BIFUNCTIONAL LIPASE_ADENYLATE CYCLASE LIPJ"/>
    <property type="match status" value="1"/>
</dbReference>
<dbReference type="GO" id="GO:0006355">
    <property type="term" value="P:regulation of DNA-templated transcription"/>
    <property type="evidence" value="ECO:0007669"/>
    <property type="project" value="InterPro"/>
</dbReference>
<dbReference type="InterPro" id="IPR016032">
    <property type="entry name" value="Sig_transdc_resp-reg_C-effctor"/>
</dbReference>
<evidence type="ECO:0000313" key="4">
    <source>
        <dbReference type="Proteomes" id="UP000291078"/>
    </source>
</evidence>
<dbReference type="Proteomes" id="UP000291078">
    <property type="component" value="Unassembled WGS sequence"/>
</dbReference>
<dbReference type="AlphaFoldDB" id="A0A4Q7S2Q2"/>
<evidence type="ECO:0000313" key="3">
    <source>
        <dbReference type="EMBL" id="RZT39480.1"/>
    </source>
</evidence>
<sequence>MSARWGTLSKIGESPGPTGRGASGPAKGRGHAASHVSCPARDAAMPMLKQQIRLCTSPDRVRLAYAITGSGPPLVKAANWMSHLEFDVGSPVWSHMLCALSAQHTLIRYDERGCGLSDRHVDDLSFDAWLRDLETIVDAMGVDRFPLLGISQGASIAVAYAVAHPERVSHLILHGGYARGRLKRNPGPEMREEAELMIRLAEIGWGQENPAFRQFFTTQFIPGGTAEQHRWFNELERVSTSPSNAARFMRIFNDIDVVALLPLVTCPTLVLHAVCDARVPFDEGRLIASMIPNAHFVPLDSGNHLLLEAEPAWDRWIDEVRAFLPAPAPAADPAFGTLTRRERDIVVLIAQGRDNAQIAAHLGLCEKTVRNHITSIFSKLEVENRSQAIVLARESGFDRQHI</sequence>
<dbReference type="EMBL" id="SGXM01000002">
    <property type="protein sequence ID" value="RZT39480.1"/>
    <property type="molecule type" value="Genomic_DNA"/>
</dbReference>
<dbReference type="Pfam" id="PF00196">
    <property type="entry name" value="GerE"/>
    <property type="match status" value="1"/>
</dbReference>
<feature type="region of interest" description="Disordered" evidence="1">
    <location>
        <begin position="1"/>
        <end position="35"/>
    </location>
</feature>
<dbReference type="PRINTS" id="PR00111">
    <property type="entry name" value="ABHYDROLASE"/>
</dbReference>
<comment type="caution">
    <text evidence="3">The sequence shown here is derived from an EMBL/GenBank/DDBJ whole genome shotgun (WGS) entry which is preliminary data.</text>
</comment>
<dbReference type="CDD" id="cd06170">
    <property type="entry name" value="LuxR_C_like"/>
    <property type="match status" value="1"/>
</dbReference>
<dbReference type="InterPro" id="IPR000073">
    <property type="entry name" value="AB_hydrolase_1"/>
</dbReference>
<reference evidence="3 4" key="1">
    <citation type="journal article" date="2015" name="Stand. Genomic Sci.">
        <title>Genomic Encyclopedia of Bacterial and Archaeal Type Strains, Phase III: the genomes of soil and plant-associated and newly described type strains.</title>
        <authorList>
            <person name="Whitman W.B."/>
            <person name="Woyke T."/>
            <person name="Klenk H.P."/>
            <person name="Zhou Y."/>
            <person name="Lilburn T.G."/>
            <person name="Beck B.J."/>
            <person name="De Vos P."/>
            <person name="Vandamme P."/>
            <person name="Eisen J.A."/>
            <person name="Garrity G."/>
            <person name="Hugenholtz P."/>
            <person name="Kyrpides N.C."/>
        </authorList>
    </citation>
    <scope>NUCLEOTIDE SEQUENCE [LARGE SCALE GENOMIC DNA]</scope>
    <source>
        <strain evidence="3 4">ASC-9842</strain>
    </source>
</reference>
<dbReference type="Gene3D" id="1.10.10.10">
    <property type="entry name" value="Winged helix-like DNA-binding domain superfamily/Winged helix DNA-binding domain"/>
    <property type="match status" value="1"/>
</dbReference>
<dbReference type="SUPFAM" id="SSF46894">
    <property type="entry name" value="C-terminal effector domain of the bipartite response regulators"/>
    <property type="match status" value="1"/>
</dbReference>
<evidence type="ECO:0000259" key="2">
    <source>
        <dbReference type="PROSITE" id="PS50043"/>
    </source>
</evidence>
<dbReference type="SMART" id="SM00421">
    <property type="entry name" value="HTH_LUXR"/>
    <property type="match status" value="1"/>
</dbReference>
<dbReference type="Pfam" id="PF00561">
    <property type="entry name" value="Abhydrolase_1"/>
    <property type="match status" value="1"/>
</dbReference>
<keyword evidence="4" id="KW-1185">Reference proteome</keyword>
<evidence type="ECO:0000256" key="1">
    <source>
        <dbReference type="SAM" id="MobiDB-lite"/>
    </source>
</evidence>
<dbReference type="PROSITE" id="PS50043">
    <property type="entry name" value="HTH_LUXR_2"/>
    <property type="match status" value="1"/>
</dbReference>
<dbReference type="PRINTS" id="PR00038">
    <property type="entry name" value="HTHLUXR"/>
</dbReference>
<name>A0A4Q7S2Q2_9BURK</name>
<dbReference type="Gene3D" id="3.40.50.1820">
    <property type="entry name" value="alpha/beta hydrolase"/>
    <property type="match status" value="1"/>
</dbReference>
<keyword evidence="3" id="KW-0238">DNA-binding</keyword>
<dbReference type="GO" id="GO:0003677">
    <property type="term" value="F:DNA binding"/>
    <property type="evidence" value="ECO:0007669"/>
    <property type="project" value="UniProtKB-KW"/>
</dbReference>
<dbReference type="InterPro" id="IPR029058">
    <property type="entry name" value="AB_hydrolase_fold"/>
</dbReference>
<organism evidence="3 4">
    <name type="scientific">Cupriavidus agavae</name>
    <dbReference type="NCBI Taxonomy" id="1001822"/>
    <lineage>
        <taxon>Bacteria</taxon>
        <taxon>Pseudomonadati</taxon>
        <taxon>Pseudomonadota</taxon>
        <taxon>Betaproteobacteria</taxon>
        <taxon>Burkholderiales</taxon>
        <taxon>Burkholderiaceae</taxon>
        <taxon>Cupriavidus</taxon>
    </lineage>
</organism>
<dbReference type="SUPFAM" id="SSF53474">
    <property type="entry name" value="alpha/beta-Hydrolases"/>
    <property type="match status" value="1"/>
</dbReference>
<feature type="domain" description="HTH luxR-type" evidence="2">
    <location>
        <begin position="331"/>
        <end position="396"/>
    </location>
</feature>